<proteinExistence type="predicted"/>
<evidence type="ECO:0000313" key="1">
    <source>
        <dbReference type="EMBL" id="EIM62200.1"/>
    </source>
</evidence>
<evidence type="ECO:0000313" key="2">
    <source>
        <dbReference type="Proteomes" id="UP000005778"/>
    </source>
</evidence>
<dbReference type="AlphaFoldDB" id="I5AY87"/>
<gene>
    <name evidence="1" type="ORF">DespoDRAFT_00155</name>
</gene>
<protein>
    <submittedName>
        <fullName evidence="1">Uncharacterized protein</fullName>
    </submittedName>
</protein>
<dbReference type="Proteomes" id="UP000005778">
    <property type="component" value="Chromosome"/>
</dbReference>
<organism evidence="1 2">
    <name type="scientific">Desulfobacter postgatei 2ac9</name>
    <dbReference type="NCBI Taxonomy" id="879212"/>
    <lineage>
        <taxon>Bacteria</taxon>
        <taxon>Pseudomonadati</taxon>
        <taxon>Thermodesulfobacteriota</taxon>
        <taxon>Desulfobacteria</taxon>
        <taxon>Desulfobacterales</taxon>
        <taxon>Desulfobacteraceae</taxon>
        <taxon>Desulfobacter</taxon>
    </lineage>
</organism>
<dbReference type="HOGENOM" id="CLU_2860439_0_0_7"/>
<reference evidence="1 2" key="1">
    <citation type="submission" date="2011-09" db="EMBL/GenBank/DDBJ databases">
        <authorList>
            <consortium name="US DOE Joint Genome Institute (JGI-PGF)"/>
            <person name="Lucas S."/>
            <person name="Han J."/>
            <person name="Lapidus A."/>
            <person name="Cheng J.-F."/>
            <person name="Goodwin L."/>
            <person name="Pitluck S."/>
            <person name="Peters L."/>
            <person name="Land M.L."/>
            <person name="Hauser L."/>
            <person name="Orellana R."/>
            <person name="Lovley D."/>
            <person name="Woyke T.J."/>
        </authorList>
    </citation>
    <scope>NUCLEOTIDE SEQUENCE [LARGE SCALE GENOMIC DNA]</scope>
    <source>
        <strain evidence="1 2">2ac9</strain>
    </source>
</reference>
<sequence length="64" mass="7697">MTATCSFFYGNILNFGGEFWLHYPIDKTEVPILYRLKLDKRSLKRLFKFIQIPNRKEGLVWEDV</sequence>
<reference evidence="1 2" key="2">
    <citation type="submission" date="2012-02" db="EMBL/GenBank/DDBJ databases">
        <title>Improved High-Quality Draft sequence of Desulfobacter postgatei 2ac9.</title>
        <authorList>
            <consortium name="US DOE Joint Genome Institute"/>
            <person name="Lucas S."/>
            <person name="Han J."/>
            <person name="Lapidus A."/>
            <person name="Cheng J.-F."/>
            <person name="Goodwin L."/>
            <person name="Pitluck S."/>
            <person name="Peters L."/>
            <person name="Ovchinnikova G."/>
            <person name="Held B."/>
            <person name="Detter J.C."/>
            <person name="Han C."/>
            <person name="Tapia R."/>
            <person name="Land M."/>
            <person name="Hauser L."/>
            <person name="Kyrpides N."/>
            <person name="Ivanova N."/>
            <person name="Pagani I."/>
            <person name="Orellana R."/>
            <person name="Lovley D."/>
            <person name="Woyke T."/>
        </authorList>
    </citation>
    <scope>NUCLEOTIDE SEQUENCE [LARGE SCALE GENOMIC DNA]</scope>
    <source>
        <strain evidence="1 2">2ac9</strain>
    </source>
</reference>
<dbReference type="EMBL" id="CM001488">
    <property type="protein sequence ID" value="EIM62200.1"/>
    <property type="molecule type" value="Genomic_DNA"/>
</dbReference>
<name>I5AY87_9BACT</name>
<keyword evidence="2" id="KW-1185">Reference proteome</keyword>
<accession>I5AY87</accession>